<dbReference type="InterPro" id="IPR008792">
    <property type="entry name" value="PQQD"/>
</dbReference>
<proteinExistence type="predicted"/>
<gene>
    <name evidence="1" type="ORF">C7379_10771</name>
</gene>
<dbReference type="Pfam" id="PF05402">
    <property type="entry name" value="PqqD"/>
    <property type="match status" value="1"/>
</dbReference>
<organism evidence="1 2">
    <name type="scientific">Hallella colorans</name>
    <dbReference type="NCBI Taxonomy" id="1703337"/>
    <lineage>
        <taxon>Bacteria</taxon>
        <taxon>Pseudomonadati</taxon>
        <taxon>Bacteroidota</taxon>
        <taxon>Bacteroidia</taxon>
        <taxon>Bacteroidales</taxon>
        <taxon>Prevotellaceae</taxon>
        <taxon>Hallella</taxon>
    </lineage>
</organism>
<evidence type="ECO:0000313" key="1">
    <source>
        <dbReference type="EMBL" id="PVX55092.1"/>
    </source>
</evidence>
<dbReference type="OrthoDB" id="9795908at2"/>
<sequence length="95" mass="10940">MRIKKGFNIRNVCGQFLVMAEGKENLDFTEIISMNESSALLWEKIQGKAFTAKDLARILMDEYQIDDNTPLPEEKAMQDAEAVIKQWKEIGMIEE</sequence>
<keyword evidence="2" id="KW-1185">Reference proteome</keyword>
<accession>A0A2U0UBQ4</accession>
<name>A0A2U0UBQ4_9BACT</name>
<comment type="caution">
    <text evidence="1">The sequence shown here is derived from an EMBL/GenBank/DDBJ whole genome shotgun (WGS) entry which is preliminary data.</text>
</comment>
<evidence type="ECO:0000313" key="2">
    <source>
        <dbReference type="Proteomes" id="UP000245870"/>
    </source>
</evidence>
<dbReference type="EMBL" id="QENY01000007">
    <property type="protein sequence ID" value="PVX55092.1"/>
    <property type="molecule type" value="Genomic_DNA"/>
</dbReference>
<dbReference type="Proteomes" id="UP000245870">
    <property type="component" value="Unassembled WGS sequence"/>
</dbReference>
<reference evidence="1 2" key="1">
    <citation type="submission" date="2018-05" db="EMBL/GenBank/DDBJ databases">
        <title>Genomic Encyclopedia of Type Strains, Phase IV (KMG-IV): sequencing the most valuable type-strain genomes for metagenomic binning, comparative biology and taxonomic classification.</title>
        <authorList>
            <person name="Goeker M."/>
        </authorList>
    </citation>
    <scope>NUCLEOTIDE SEQUENCE [LARGE SCALE GENOMIC DNA]</scope>
    <source>
        <strain evidence="1 2">DSM 100333</strain>
    </source>
</reference>
<dbReference type="AlphaFoldDB" id="A0A2U0UBQ4"/>
<dbReference type="RefSeq" id="WP_116616280.1">
    <property type="nucleotide sequence ID" value="NZ_QENY01000007.1"/>
</dbReference>
<protein>
    <submittedName>
        <fullName evidence="1">Coenzyme PQQ synthesis protein D (PqqD)</fullName>
    </submittedName>
</protein>